<gene>
    <name evidence="1" type="ORF">ACFQND_20340</name>
</gene>
<name>A0ABW1U3F8_9BURK</name>
<sequence length="278" mass="31684">MGFPPGHYYSPIPDPDDLLRREKQIWAPRLGLAGVDMQIPQQLELLQSLRPHLAAIDYPVDAPPEPDRYYYMNGMFPVLDAEFLFGALCLFKPKRVIEVGSGFSSLVMADANRRAFGGGIDITCIEPYPRDFLVAGVEGITRLVPSRLQDVDLALFDQLDSGDILFIDSSHVCKTGSDVNLLFFEVLPRLKPGVYVHLHDIFLPDEYPKPWVLTEERSWSEQYLLHGFLMFNSQWRVVWMAHYMCTRYPQAVSSVFPRYPALGEGGSFWMQRLNPPLA</sequence>
<dbReference type="SUPFAM" id="SSF53335">
    <property type="entry name" value="S-adenosyl-L-methionine-dependent methyltransferases"/>
    <property type="match status" value="1"/>
</dbReference>
<accession>A0ABW1U3F8</accession>
<reference evidence="2" key="1">
    <citation type="journal article" date="2019" name="Int. J. Syst. Evol. Microbiol.">
        <title>The Global Catalogue of Microorganisms (GCM) 10K type strain sequencing project: providing services to taxonomists for standard genome sequencing and annotation.</title>
        <authorList>
            <consortium name="The Broad Institute Genomics Platform"/>
            <consortium name="The Broad Institute Genome Sequencing Center for Infectious Disease"/>
            <person name="Wu L."/>
            <person name="Ma J."/>
        </authorList>
    </citation>
    <scope>NUCLEOTIDE SEQUENCE [LARGE SCALE GENOMIC DNA]</scope>
    <source>
        <strain evidence="2">CCUG 39402</strain>
    </source>
</reference>
<comment type="caution">
    <text evidence="1">The sequence shown here is derived from an EMBL/GenBank/DDBJ whole genome shotgun (WGS) entry which is preliminary data.</text>
</comment>
<dbReference type="InterPro" id="IPR029063">
    <property type="entry name" value="SAM-dependent_MTases_sf"/>
</dbReference>
<evidence type="ECO:0000313" key="1">
    <source>
        <dbReference type="EMBL" id="MFC6283582.1"/>
    </source>
</evidence>
<keyword evidence="2" id="KW-1185">Reference proteome</keyword>
<protein>
    <submittedName>
        <fullName evidence="1">Class I SAM-dependent methyltransferase</fullName>
        <ecNumber evidence="1">2.1.1.-</ecNumber>
    </submittedName>
</protein>
<organism evidence="1 2">
    <name type="scientific">Polaromonas aquatica</name>
    <dbReference type="NCBI Taxonomy" id="332657"/>
    <lineage>
        <taxon>Bacteria</taxon>
        <taxon>Pseudomonadati</taxon>
        <taxon>Pseudomonadota</taxon>
        <taxon>Betaproteobacteria</taxon>
        <taxon>Burkholderiales</taxon>
        <taxon>Comamonadaceae</taxon>
        <taxon>Polaromonas</taxon>
    </lineage>
</organism>
<dbReference type="EC" id="2.1.1.-" evidence="1"/>
<keyword evidence="1" id="KW-0808">Transferase</keyword>
<dbReference type="GO" id="GO:0008168">
    <property type="term" value="F:methyltransferase activity"/>
    <property type="evidence" value="ECO:0007669"/>
    <property type="project" value="UniProtKB-KW"/>
</dbReference>
<dbReference type="Pfam" id="PF13578">
    <property type="entry name" value="Methyltransf_24"/>
    <property type="match status" value="1"/>
</dbReference>
<evidence type="ECO:0000313" key="2">
    <source>
        <dbReference type="Proteomes" id="UP001596270"/>
    </source>
</evidence>
<dbReference type="Proteomes" id="UP001596270">
    <property type="component" value="Unassembled WGS sequence"/>
</dbReference>
<proteinExistence type="predicted"/>
<dbReference type="Gene3D" id="3.40.50.150">
    <property type="entry name" value="Vaccinia Virus protein VP39"/>
    <property type="match status" value="1"/>
</dbReference>
<dbReference type="EMBL" id="JBHSRS010000083">
    <property type="protein sequence ID" value="MFC6283582.1"/>
    <property type="molecule type" value="Genomic_DNA"/>
</dbReference>
<keyword evidence="1" id="KW-0489">Methyltransferase</keyword>
<dbReference type="GO" id="GO:0032259">
    <property type="term" value="P:methylation"/>
    <property type="evidence" value="ECO:0007669"/>
    <property type="project" value="UniProtKB-KW"/>
</dbReference>
<dbReference type="RefSeq" id="WP_371438206.1">
    <property type="nucleotide sequence ID" value="NZ_JBHSRS010000083.1"/>
</dbReference>